<feature type="transmembrane region" description="Helical" evidence="1">
    <location>
        <begin position="112"/>
        <end position="131"/>
    </location>
</feature>
<evidence type="ECO:0000313" key="3">
    <source>
        <dbReference type="Proteomes" id="UP000243524"/>
    </source>
</evidence>
<evidence type="ECO:0000256" key="1">
    <source>
        <dbReference type="SAM" id="Phobius"/>
    </source>
</evidence>
<keyword evidence="1" id="KW-1133">Transmembrane helix</keyword>
<reference evidence="2 3" key="1">
    <citation type="submission" date="2017-06" db="EMBL/GenBank/DDBJ databases">
        <title>the draft geome sequence of Illustriluteabacillus marina B3227.</title>
        <authorList>
            <person name="He R.-H."/>
            <person name="Du Z.-J."/>
        </authorList>
    </citation>
    <scope>NUCLEOTIDE SEQUENCE [LARGE SCALE GENOMIC DNA]</scope>
    <source>
        <strain evidence="2 3">B3227</strain>
    </source>
</reference>
<dbReference type="Proteomes" id="UP000243524">
    <property type="component" value="Unassembled WGS sequence"/>
</dbReference>
<keyword evidence="1" id="KW-0472">Membrane</keyword>
<dbReference type="AlphaFoldDB" id="A0A2I0QTI1"/>
<accession>A0A2I0QTI1</accession>
<dbReference type="EMBL" id="PJNH01000002">
    <property type="protein sequence ID" value="PKR77636.1"/>
    <property type="molecule type" value="Genomic_DNA"/>
</dbReference>
<comment type="caution">
    <text evidence="2">The sequence shown here is derived from an EMBL/GenBank/DDBJ whole genome shotgun (WGS) entry which is preliminary data.</text>
</comment>
<dbReference type="OrthoDB" id="2966950at2"/>
<feature type="transmembrane region" description="Helical" evidence="1">
    <location>
        <begin position="161"/>
        <end position="178"/>
    </location>
</feature>
<sequence>MNGLLLKIMRFGAIFFMIPPLFSFNETGRTGADQAVLVYILLIALGLILIGSIGFYQKINESISSIENISFLVFWFCTPFLMVSQFISLIYLVGVTEPSPELLTRNVEFMPVGALSLGFPIGLILMGIVIFRKGIISGLFLSISASIMMAGLLIVPWVHHVGIICVAAILFFLSKYFSNNFQK</sequence>
<organism evidence="2 3">
    <name type="scientific">Halalkalibacillus sediminis</name>
    <dbReference type="NCBI Taxonomy" id="2018042"/>
    <lineage>
        <taxon>Bacteria</taxon>
        <taxon>Bacillati</taxon>
        <taxon>Bacillota</taxon>
        <taxon>Bacilli</taxon>
        <taxon>Bacillales</taxon>
        <taxon>Bacillaceae</taxon>
        <taxon>Halalkalibacillus</taxon>
    </lineage>
</organism>
<keyword evidence="3" id="KW-1185">Reference proteome</keyword>
<keyword evidence="1" id="KW-0812">Transmembrane</keyword>
<name>A0A2I0QTI1_9BACI</name>
<feature type="transmembrane region" description="Helical" evidence="1">
    <location>
        <begin position="36"/>
        <end position="56"/>
    </location>
</feature>
<evidence type="ECO:0000313" key="2">
    <source>
        <dbReference type="EMBL" id="PKR77636.1"/>
    </source>
</evidence>
<dbReference type="RefSeq" id="WP_101331244.1">
    <property type="nucleotide sequence ID" value="NZ_PJNH01000002.1"/>
</dbReference>
<feature type="transmembrane region" description="Helical" evidence="1">
    <location>
        <begin position="7"/>
        <end position="24"/>
    </location>
</feature>
<feature type="transmembrane region" description="Helical" evidence="1">
    <location>
        <begin position="68"/>
        <end position="92"/>
    </location>
</feature>
<proteinExistence type="predicted"/>
<gene>
    <name evidence="2" type="ORF">CEY16_06780</name>
</gene>
<protein>
    <submittedName>
        <fullName evidence="2">Uncharacterized protein</fullName>
    </submittedName>
</protein>